<gene>
    <name evidence="3" type="ORF">CALVIDRAFT_536525</name>
</gene>
<feature type="chain" id="PRO_5012452758" description="Extracellular membrane protein CFEM domain-containing protein" evidence="2">
    <location>
        <begin position="16"/>
        <end position="257"/>
    </location>
</feature>
<dbReference type="AlphaFoldDB" id="A0A167MTW5"/>
<dbReference type="Proteomes" id="UP000076738">
    <property type="component" value="Unassembled WGS sequence"/>
</dbReference>
<organism evidence="3 4">
    <name type="scientific">Calocera viscosa (strain TUFC12733)</name>
    <dbReference type="NCBI Taxonomy" id="1330018"/>
    <lineage>
        <taxon>Eukaryota</taxon>
        <taxon>Fungi</taxon>
        <taxon>Dikarya</taxon>
        <taxon>Basidiomycota</taxon>
        <taxon>Agaricomycotina</taxon>
        <taxon>Dacrymycetes</taxon>
        <taxon>Dacrymycetales</taxon>
        <taxon>Dacrymycetaceae</taxon>
        <taxon>Calocera</taxon>
    </lineage>
</organism>
<evidence type="ECO:0000313" key="3">
    <source>
        <dbReference type="EMBL" id="KZO97056.1"/>
    </source>
</evidence>
<keyword evidence="2" id="KW-0732">Signal</keyword>
<keyword evidence="4" id="KW-1185">Reference proteome</keyword>
<evidence type="ECO:0008006" key="5">
    <source>
        <dbReference type="Google" id="ProtNLM"/>
    </source>
</evidence>
<proteinExistence type="predicted"/>
<feature type="compositionally biased region" description="Gly residues" evidence="1">
    <location>
        <begin position="203"/>
        <end position="214"/>
    </location>
</feature>
<feature type="signal peptide" evidence="2">
    <location>
        <begin position="1"/>
        <end position="15"/>
    </location>
</feature>
<evidence type="ECO:0000256" key="2">
    <source>
        <dbReference type="SAM" id="SignalP"/>
    </source>
</evidence>
<accession>A0A167MTW5</accession>
<sequence>MLLFLLLPLLASASALSPPRTLQQRQTLSLGVCTSLCSSASDTALVQQGEACPSSDTACFCSVAFGLSLGCLDCILVEEAITLGSLKAACAALSSTASAAGSTSTQAEKASATFPSVASSGQTALPSGTPTNGSVCSAQCSDAADVTGINNVLACSTTNYSCICSTSLALSSPCLDCFLAQESLTQAQYTTLCASQAGGTGDSTTGGAGSGSGSGTSTAGPGPSAPPGFKSGALGLRGGWAGGMLGWAAAGALAVLV</sequence>
<feature type="region of interest" description="Disordered" evidence="1">
    <location>
        <begin position="203"/>
        <end position="228"/>
    </location>
</feature>
<dbReference type="OrthoDB" id="10592150at2759"/>
<evidence type="ECO:0000313" key="4">
    <source>
        <dbReference type="Proteomes" id="UP000076738"/>
    </source>
</evidence>
<reference evidence="3 4" key="1">
    <citation type="journal article" date="2016" name="Mol. Biol. Evol.">
        <title>Comparative Genomics of Early-Diverging Mushroom-Forming Fungi Provides Insights into the Origins of Lignocellulose Decay Capabilities.</title>
        <authorList>
            <person name="Nagy L.G."/>
            <person name="Riley R."/>
            <person name="Tritt A."/>
            <person name="Adam C."/>
            <person name="Daum C."/>
            <person name="Floudas D."/>
            <person name="Sun H."/>
            <person name="Yadav J.S."/>
            <person name="Pangilinan J."/>
            <person name="Larsson K.H."/>
            <person name="Matsuura K."/>
            <person name="Barry K."/>
            <person name="Labutti K."/>
            <person name="Kuo R."/>
            <person name="Ohm R.A."/>
            <person name="Bhattacharya S.S."/>
            <person name="Shirouzu T."/>
            <person name="Yoshinaga Y."/>
            <person name="Martin F.M."/>
            <person name="Grigoriev I.V."/>
            <person name="Hibbett D.S."/>
        </authorList>
    </citation>
    <scope>NUCLEOTIDE SEQUENCE [LARGE SCALE GENOMIC DNA]</scope>
    <source>
        <strain evidence="3 4">TUFC12733</strain>
    </source>
</reference>
<name>A0A167MTW5_CALVF</name>
<protein>
    <recommendedName>
        <fullName evidence="5">Extracellular membrane protein CFEM domain-containing protein</fullName>
    </recommendedName>
</protein>
<dbReference type="EMBL" id="KV417281">
    <property type="protein sequence ID" value="KZO97056.1"/>
    <property type="molecule type" value="Genomic_DNA"/>
</dbReference>
<evidence type="ECO:0000256" key="1">
    <source>
        <dbReference type="SAM" id="MobiDB-lite"/>
    </source>
</evidence>